<sequence length="146" mass="17388">MAYNKTKEEWKWKQWKEREEQKLRELGMDEASIQALRESDWADFNSDRRFQEHQTSLLDYMELLLAESEATEPEIRSVEELLNSINDEKLLHILLEADRETLQIVVLKMMGYAPKEIAVCVGSPEQTVYTKLRRLRKKIKKFLKAE</sequence>
<organism evidence="1 2">
    <name type="scientific">Agathobacter rectalis</name>
    <dbReference type="NCBI Taxonomy" id="39491"/>
    <lineage>
        <taxon>Bacteria</taxon>
        <taxon>Bacillati</taxon>
        <taxon>Bacillota</taxon>
        <taxon>Clostridia</taxon>
        <taxon>Lachnospirales</taxon>
        <taxon>Lachnospiraceae</taxon>
        <taxon>Agathobacter</taxon>
    </lineage>
</organism>
<evidence type="ECO:0000313" key="1">
    <source>
        <dbReference type="EMBL" id="RGU24000.1"/>
    </source>
</evidence>
<dbReference type="InterPro" id="IPR036388">
    <property type="entry name" value="WH-like_DNA-bd_sf"/>
</dbReference>
<gene>
    <name evidence="1" type="ORF">DWW89_09145</name>
</gene>
<accession>A0A412RM27</accession>
<comment type="caution">
    <text evidence="1">The sequence shown here is derived from an EMBL/GenBank/DDBJ whole genome shotgun (WGS) entry which is preliminary data.</text>
</comment>
<proteinExistence type="predicted"/>
<protein>
    <submittedName>
        <fullName evidence="1">Sigma-70 family RNA polymerase sigma factor</fullName>
    </submittedName>
</protein>
<dbReference type="SUPFAM" id="SSF88659">
    <property type="entry name" value="Sigma3 and sigma4 domains of RNA polymerase sigma factors"/>
    <property type="match status" value="1"/>
</dbReference>
<dbReference type="Gene3D" id="1.10.10.10">
    <property type="entry name" value="Winged helix-like DNA-binding domain superfamily/Winged helix DNA-binding domain"/>
    <property type="match status" value="1"/>
</dbReference>
<evidence type="ECO:0000313" key="2">
    <source>
        <dbReference type="Proteomes" id="UP000283765"/>
    </source>
</evidence>
<dbReference type="AlphaFoldDB" id="A0A412RM27"/>
<name>A0A412RM27_9FIRM</name>
<dbReference type="EMBL" id="QRXR01000013">
    <property type="protein sequence ID" value="RGU24000.1"/>
    <property type="molecule type" value="Genomic_DNA"/>
</dbReference>
<dbReference type="InterPro" id="IPR013324">
    <property type="entry name" value="RNA_pol_sigma_r3/r4-like"/>
</dbReference>
<dbReference type="RefSeq" id="WP_117994000.1">
    <property type="nucleotide sequence ID" value="NZ_QRXR01000013.1"/>
</dbReference>
<reference evidence="1 2" key="1">
    <citation type="submission" date="2018-08" db="EMBL/GenBank/DDBJ databases">
        <title>A genome reference for cultivated species of the human gut microbiota.</title>
        <authorList>
            <person name="Zou Y."/>
            <person name="Xue W."/>
            <person name="Luo G."/>
        </authorList>
    </citation>
    <scope>NUCLEOTIDE SEQUENCE [LARGE SCALE GENOMIC DNA]</scope>
    <source>
        <strain evidence="1 2">AF17-27</strain>
    </source>
</reference>
<dbReference type="Proteomes" id="UP000283765">
    <property type="component" value="Unassembled WGS sequence"/>
</dbReference>